<evidence type="ECO:0000256" key="1">
    <source>
        <dbReference type="ARBA" id="ARBA00006420"/>
    </source>
</evidence>
<dbReference type="GO" id="GO:0051536">
    <property type="term" value="F:iron-sulfur cluster binding"/>
    <property type="evidence" value="ECO:0007669"/>
    <property type="project" value="InterPro"/>
</dbReference>
<evidence type="ECO:0000313" key="3">
    <source>
        <dbReference type="Proteomes" id="UP000185739"/>
    </source>
</evidence>
<dbReference type="EMBL" id="CP018839">
    <property type="protein sequence ID" value="APR05051.1"/>
    <property type="molecule type" value="Genomic_DNA"/>
</dbReference>
<reference evidence="2 3" key="1">
    <citation type="submission" date="2016-12" db="EMBL/GenBank/DDBJ databases">
        <title>Complete genome sequence of Thauera chlorobenzoica, a Betaproteobacterium degrading haloaromatics anaerobically to CO2 and halides.</title>
        <authorList>
            <person name="Goris T."/>
            <person name="Mergelsberg M."/>
            <person name="Boll M."/>
        </authorList>
    </citation>
    <scope>NUCLEOTIDE SEQUENCE [LARGE SCALE GENOMIC DNA]</scope>
    <source>
        <strain evidence="2 3">3CB1</strain>
    </source>
</reference>
<dbReference type="Proteomes" id="UP000185739">
    <property type="component" value="Chromosome"/>
</dbReference>
<dbReference type="SUPFAM" id="SSF82649">
    <property type="entry name" value="SufE/NifU"/>
    <property type="match status" value="1"/>
</dbReference>
<dbReference type="GO" id="GO:0005506">
    <property type="term" value="F:iron ion binding"/>
    <property type="evidence" value="ECO:0007669"/>
    <property type="project" value="InterPro"/>
</dbReference>
<name>A0A1H5RZB0_9RHOO</name>
<proteinExistence type="inferred from homology"/>
<keyword evidence="3" id="KW-1185">Reference proteome</keyword>
<dbReference type="InterPro" id="IPR002871">
    <property type="entry name" value="NIF_FeS_clus_asmbl_NifU_N"/>
</dbReference>
<dbReference type="Pfam" id="PF01592">
    <property type="entry name" value="NifU_N"/>
    <property type="match status" value="1"/>
</dbReference>
<dbReference type="STRING" id="96773.Tchl_2211"/>
<accession>A0A1H5RZB0</accession>
<protein>
    <submittedName>
        <fullName evidence="2">Iron-sulfur cluster assembly scaffold protein, SufE2</fullName>
    </submittedName>
</protein>
<dbReference type="PANTHER" id="PTHR10093">
    <property type="entry name" value="IRON-SULFUR CLUSTER ASSEMBLY ENZYME NIFU HOMOLOG"/>
    <property type="match status" value="1"/>
</dbReference>
<dbReference type="GO" id="GO:0016226">
    <property type="term" value="P:iron-sulfur cluster assembly"/>
    <property type="evidence" value="ECO:0007669"/>
    <property type="project" value="InterPro"/>
</dbReference>
<dbReference type="AlphaFoldDB" id="A0A1H5RZB0"/>
<dbReference type="RefSeq" id="WP_075148467.1">
    <property type="nucleotide sequence ID" value="NZ_CP018839.1"/>
</dbReference>
<dbReference type="FunFam" id="3.90.1010.10:FF:000002">
    <property type="entry name" value="Iron-sulfur cluster assembly scaffold protein NifU"/>
    <property type="match status" value="1"/>
</dbReference>
<dbReference type="NCBIfam" id="TIGR01994">
    <property type="entry name" value="SUF_scaf_2"/>
    <property type="match status" value="1"/>
</dbReference>
<dbReference type="Gene3D" id="3.90.1010.10">
    <property type="match status" value="1"/>
</dbReference>
<sequence length="154" mass="16585">MNDKQDALRELYQEVIFDHNRNPRNFHKMADADRHADGHNPLCGDQLTVYLRVADGIVHDASFVGHGCAISTASASLMTEAVKGKPVEEVEALFRDVHALLTGGQGAEAPARDVGKLAALSGVKEFPARVKCATLAWHTLHNALGGEHGTAHTE</sequence>
<dbReference type="OrthoDB" id="9804157at2"/>
<dbReference type="CDD" id="cd06664">
    <property type="entry name" value="IscU_like"/>
    <property type="match status" value="1"/>
</dbReference>
<gene>
    <name evidence="2" type="ORF">Tchl_2211</name>
</gene>
<organism evidence="2 3">
    <name type="scientific">Thauera chlorobenzoica</name>
    <dbReference type="NCBI Taxonomy" id="96773"/>
    <lineage>
        <taxon>Bacteria</taxon>
        <taxon>Pseudomonadati</taxon>
        <taxon>Pseudomonadota</taxon>
        <taxon>Betaproteobacteria</taxon>
        <taxon>Rhodocyclales</taxon>
        <taxon>Zoogloeaceae</taxon>
        <taxon>Thauera</taxon>
    </lineage>
</organism>
<evidence type="ECO:0000313" key="2">
    <source>
        <dbReference type="EMBL" id="APR05051.1"/>
    </source>
</evidence>
<dbReference type="KEGG" id="tcl:Tchl_2211"/>
<comment type="similarity">
    <text evidence="1">Belongs to the NifU family.</text>
</comment>